<organism evidence="2 3">
    <name type="scientific">Kordia antarctica</name>
    <dbReference type="NCBI Taxonomy" id="1218801"/>
    <lineage>
        <taxon>Bacteria</taxon>
        <taxon>Pseudomonadati</taxon>
        <taxon>Bacteroidota</taxon>
        <taxon>Flavobacteriia</taxon>
        <taxon>Flavobacteriales</taxon>
        <taxon>Flavobacteriaceae</taxon>
        <taxon>Kordia</taxon>
    </lineage>
</organism>
<sequence length="197" mass="22775">MEKRFKINSIITEYKLENFDDSIYSEELEKVASNIQEVIVPNKIVISTEATKIIFDHIDWSKDTHQNSVEQGGLLIGHSYMDENNKIIVGYVEKAIPALMAKGSMTYLELNHDVWKSMMDTLDEINENAKNRELQIIGWYHTHPGRLSVYISGTDLNTQQKMFANDWQFAIVLNPQKQIWRAFNGTDAKECKGYILK</sequence>
<dbReference type="Gene3D" id="3.40.140.10">
    <property type="entry name" value="Cytidine Deaminase, domain 2"/>
    <property type="match status" value="1"/>
</dbReference>
<dbReference type="Pfam" id="PF01398">
    <property type="entry name" value="JAB"/>
    <property type="match status" value="1"/>
</dbReference>
<evidence type="ECO:0000313" key="2">
    <source>
        <dbReference type="EMBL" id="QHI36421.1"/>
    </source>
</evidence>
<dbReference type="EMBL" id="CP019288">
    <property type="protein sequence ID" value="QHI36421.1"/>
    <property type="molecule type" value="Genomic_DNA"/>
</dbReference>
<dbReference type="SUPFAM" id="SSF102712">
    <property type="entry name" value="JAB1/MPN domain"/>
    <property type="match status" value="1"/>
</dbReference>
<evidence type="ECO:0000313" key="3">
    <source>
        <dbReference type="Proteomes" id="UP000464657"/>
    </source>
</evidence>
<protein>
    <recommendedName>
        <fullName evidence="1">JAB1/MPN/MOV34 metalloenzyme domain-containing protein</fullName>
    </recommendedName>
</protein>
<proteinExistence type="predicted"/>
<reference evidence="2 3" key="1">
    <citation type="journal article" date="2013" name="Int. J. Syst. Evol. Microbiol.">
        <title>Kordia antarctica sp. nov., isolated from Antarctic seawater.</title>
        <authorList>
            <person name="Baek K."/>
            <person name="Choi A."/>
            <person name="Kang I."/>
            <person name="Lee K."/>
            <person name="Cho J.C."/>
        </authorList>
    </citation>
    <scope>NUCLEOTIDE SEQUENCE [LARGE SCALE GENOMIC DNA]</scope>
    <source>
        <strain evidence="2 3">IMCC3317</strain>
    </source>
</reference>
<dbReference type="OrthoDB" id="1488739at2"/>
<dbReference type="RefSeq" id="WP_160129128.1">
    <property type="nucleotide sequence ID" value="NZ_CP019288.1"/>
</dbReference>
<dbReference type="Proteomes" id="UP000464657">
    <property type="component" value="Chromosome"/>
</dbReference>
<dbReference type="AlphaFoldDB" id="A0A7L4ZIU3"/>
<gene>
    <name evidence="2" type="ORF">IMCC3317_17840</name>
</gene>
<keyword evidence="3" id="KW-1185">Reference proteome</keyword>
<dbReference type="KEGG" id="kan:IMCC3317_17840"/>
<dbReference type="GO" id="GO:0008237">
    <property type="term" value="F:metallopeptidase activity"/>
    <property type="evidence" value="ECO:0007669"/>
    <property type="project" value="InterPro"/>
</dbReference>
<dbReference type="InterPro" id="IPR000555">
    <property type="entry name" value="JAMM/MPN+_dom"/>
</dbReference>
<name>A0A7L4ZIU3_9FLAO</name>
<feature type="domain" description="JAB1/MPN/MOV34 metalloenzyme" evidence="1">
    <location>
        <begin position="42"/>
        <end position="162"/>
    </location>
</feature>
<accession>A0A7L4ZIU3</accession>
<evidence type="ECO:0000259" key="1">
    <source>
        <dbReference type="Pfam" id="PF01398"/>
    </source>
</evidence>